<protein>
    <submittedName>
        <fullName evidence="2">Uncharacterized protein</fullName>
    </submittedName>
</protein>
<gene>
    <name evidence="2" type="ORF">TRSC58_07590</name>
</gene>
<accession>A0A061ISJ7</accession>
<comment type="caution">
    <text evidence="2">The sequence shown here is derived from an EMBL/GenBank/DDBJ whole genome shotgun (WGS) entry which is preliminary data.</text>
</comment>
<keyword evidence="1" id="KW-1133">Transmembrane helix</keyword>
<evidence type="ECO:0000313" key="2">
    <source>
        <dbReference type="EMBL" id="ESL04870.1"/>
    </source>
</evidence>
<name>A0A061ISJ7_TRYRA</name>
<dbReference type="EMBL" id="AUPL01008216">
    <property type="protein sequence ID" value="ESL04870.1"/>
    <property type="molecule type" value="Genomic_DNA"/>
</dbReference>
<dbReference type="AlphaFoldDB" id="A0A061ISJ7"/>
<keyword evidence="3" id="KW-1185">Reference proteome</keyword>
<keyword evidence="1" id="KW-0812">Transmembrane</keyword>
<feature type="transmembrane region" description="Helical" evidence="1">
    <location>
        <begin position="21"/>
        <end position="44"/>
    </location>
</feature>
<sequence>MPACYFAWERKRKTRTKRCYCTPNLLSLSLILPFPFFFPLSLWLQSFEKSTGREGGQAGRQSVRRNTGVLLLFIPKDFSRKAVWEGT</sequence>
<proteinExistence type="predicted"/>
<evidence type="ECO:0000256" key="1">
    <source>
        <dbReference type="SAM" id="Phobius"/>
    </source>
</evidence>
<evidence type="ECO:0000313" key="3">
    <source>
        <dbReference type="Proteomes" id="UP000031737"/>
    </source>
</evidence>
<keyword evidence="1" id="KW-0472">Membrane</keyword>
<organism evidence="2 3">
    <name type="scientific">Trypanosoma rangeli SC58</name>
    <dbReference type="NCBI Taxonomy" id="429131"/>
    <lineage>
        <taxon>Eukaryota</taxon>
        <taxon>Discoba</taxon>
        <taxon>Euglenozoa</taxon>
        <taxon>Kinetoplastea</taxon>
        <taxon>Metakinetoplastina</taxon>
        <taxon>Trypanosomatida</taxon>
        <taxon>Trypanosomatidae</taxon>
        <taxon>Trypanosoma</taxon>
        <taxon>Herpetosoma</taxon>
    </lineage>
</organism>
<reference evidence="2 3" key="1">
    <citation type="submission" date="2013-07" db="EMBL/GenBank/DDBJ databases">
        <authorList>
            <person name="Stoco P.H."/>
            <person name="Wagner G."/>
            <person name="Gerber A."/>
            <person name="Zaha A."/>
            <person name="Thompson C."/>
            <person name="Bartholomeu D.C."/>
            <person name="Luckemeyer D.D."/>
            <person name="Bahia D."/>
            <person name="Loreto E."/>
            <person name="Prestes E.B."/>
            <person name="Lima F.M."/>
            <person name="Rodrigues-Luiz G."/>
            <person name="Vallejo G.A."/>
            <person name="Filho J.F."/>
            <person name="Monteiro K.M."/>
            <person name="Tyler K.M."/>
            <person name="de Almeida L.G."/>
            <person name="Ortiz M.F."/>
            <person name="Siervo M.A."/>
            <person name="de Moraes M.H."/>
            <person name="Cunha O.L."/>
            <person name="Mendonca-Neto R."/>
            <person name="Silva R."/>
            <person name="Teixeira S.M."/>
            <person name="Murta S.M."/>
            <person name="Sincero T.C."/>
            <person name="Mendes T.A."/>
            <person name="Urmenyi T.P."/>
            <person name="Silva V.G."/>
            <person name="da Rocha W.D."/>
            <person name="Andersson B."/>
            <person name="Romanha A.J."/>
            <person name="Steindel M."/>
            <person name="de Vasconcelos A.T."/>
            <person name="Grisard E.C."/>
        </authorList>
    </citation>
    <scope>NUCLEOTIDE SEQUENCE [LARGE SCALE GENOMIC DNA]</scope>
    <source>
        <strain evidence="2 3">SC58</strain>
    </source>
</reference>
<dbReference type="Proteomes" id="UP000031737">
    <property type="component" value="Unassembled WGS sequence"/>
</dbReference>
<dbReference type="VEuPathDB" id="TriTrypDB:TRSC58_07590"/>